<keyword evidence="3" id="KW-1185">Reference proteome</keyword>
<feature type="transmembrane region" description="Helical" evidence="1">
    <location>
        <begin position="52"/>
        <end position="72"/>
    </location>
</feature>
<feature type="transmembrane region" description="Helical" evidence="1">
    <location>
        <begin position="28"/>
        <end position="46"/>
    </location>
</feature>
<evidence type="ECO:0000256" key="1">
    <source>
        <dbReference type="SAM" id="Phobius"/>
    </source>
</evidence>
<accession>A0A521FST5</accession>
<evidence type="ECO:0000313" key="2">
    <source>
        <dbReference type="EMBL" id="SMO99186.1"/>
    </source>
</evidence>
<proteinExistence type="predicted"/>
<sequence length="85" mass="9345">MKPAGEKNSLRRMIARVQIWTRAHLPPGVRLVVGLLLCVGGVFGFLPVLGFWMLPLGVAVAALDIVPLWRMIQGRTKGGRAKRDD</sequence>
<evidence type="ECO:0008006" key="4">
    <source>
        <dbReference type="Google" id="ProtNLM"/>
    </source>
</evidence>
<organism evidence="2 3">
    <name type="scientific">Thalassovita litoralis</name>
    <dbReference type="NCBI Taxonomy" id="1010611"/>
    <lineage>
        <taxon>Bacteria</taxon>
        <taxon>Pseudomonadati</taxon>
        <taxon>Pseudomonadota</taxon>
        <taxon>Alphaproteobacteria</taxon>
        <taxon>Rhodobacterales</taxon>
        <taxon>Roseobacteraceae</taxon>
        <taxon>Thalassovita</taxon>
    </lineage>
</organism>
<dbReference type="AlphaFoldDB" id="A0A521FST5"/>
<reference evidence="2 3" key="1">
    <citation type="submission" date="2017-05" db="EMBL/GenBank/DDBJ databases">
        <authorList>
            <person name="Varghese N."/>
            <person name="Submissions S."/>
        </authorList>
    </citation>
    <scope>NUCLEOTIDE SEQUENCE [LARGE SCALE GENOMIC DNA]</scope>
    <source>
        <strain evidence="2 3">DSM 29506</strain>
    </source>
</reference>
<keyword evidence="1" id="KW-0812">Transmembrane</keyword>
<dbReference type="EMBL" id="FXTO01000050">
    <property type="protein sequence ID" value="SMO99186.1"/>
    <property type="molecule type" value="Genomic_DNA"/>
</dbReference>
<name>A0A521FST5_9RHOB</name>
<evidence type="ECO:0000313" key="3">
    <source>
        <dbReference type="Proteomes" id="UP000316030"/>
    </source>
</evidence>
<keyword evidence="1" id="KW-0472">Membrane</keyword>
<keyword evidence="1" id="KW-1133">Transmembrane helix</keyword>
<gene>
    <name evidence="2" type="ORF">SAMN06265173_15010</name>
</gene>
<protein>
    <recommendedName>
        <fullName evidence="4">Transmembrane protein (PGPGW)</fullName>
    </recommendedName>
</protein>
<dbReference type="Proteomes" id="UP000316030">
    <property type="component" value="Unassembled WGS sequence"/>
</dbReference>